<evidence type="ECO:0000256" key="2">
    <source>
        <dbReference type="ARBA" id="ARBA00022475"/>
    </source>
</evidence>
<dbReference type="InterPro" id="IPR051791">
    <property type="entry name" value="Pra-immunoreactive"/>
</dbReference>
<accession>A0A5C7FWB0</accession>
<organism evidence="8 9">
    <name type="scientific">Massilia arenae</name>
    <dbReference type="NCBI Taxonomy" id="2603288"/>
    <lineage>
        <taxon>Bacteria</taxon>
        <taxon>Pseudomonadati</taxon>
        <taxon>Pseudomonadota</taxon>
        <taxon>Betaproteobacteria</taxon>
        <taxon>Burkholderiales</taxon>
        <taxon>Oxalobacteraceae</taxon>
        <taxon>Telluria group</taxon>
        <taxon>Massilia</taxon>
    </lineage>
</organism>
<dbReference type="Pfam" id="PF06271">
    <property type="entry name" value="RDD"/>
    <property type="match status" value="1"/>
</dbReference>
<evidence type="ECO:0000256" key="1">
    <source>
        <dbReference type="ARBA" id="ARBA00004651"/>
    </source>
</evidence>
<sequence>MALHDAGEPEYLGFWLRVGAALLDTILMMMLTAPLLWYLYGPAYWHDPSFDGGLADLFIGWVLPAIVIMLFWLARSTTPGKMAIDAVIVDARTGARPSARQFLVRYVGYFVSSIPLGLGLIWVGIDARKQGWHDKMAGTVVVKRRRRTTPPPIKR</sequence>
<dbReference type="Proteomes" id="UP000321413">
    <property type="component" value="Unassembled WGS sequence"/>
</dbReference>
<keyword evidence="2" id="KW-1003">Cell membrane</keyword>
<feature type="transmembrane region" description="Helical" evidence="6">
    <location>
        <begin position="52"/>
        <end position="74"/>
    </location>
</feature>
<evidence type="ECO:0000256" key="4">
    <source>
        <dbReference type="ARBA" id="ARBA00022989"/>
    </source>
</evidence>
<dbReference type="RefSeq" id="WP_147934104.1">
    <property type="nucleotide sequence ID" value="NZ_VPFD01000005.1"/>
</dbReference>
<evidence type="ECO:0000313" key="9">
    <source>
        <dbReference type="Proteomes" id="UP000321413"/>
    </source>
</evidence>
<dbReference type="PANTHER" id="PTHR36115:SF4">
    <property type="entry name" value="MEMBRANE PROTEIN"/>
    <property type="match status" value="1"/>
</dbReference>
<feature type="domain" description="RDD" evidence="7">
    <location>
        <begin position="13"/>
        <end position="138"/>
    </location>
</feature>
<keyword evidence="3 6" id="KW-0812">Transmembrane</keyword>
<feature type="transmembrane region" description="Helical" evidence="6">
    <location>
        <begin position="106"/>
        <end position="125"/>
    </location>
</feature>
<keyword evidence="4 6" id="KW-1133">Transmembrane helix</keyword>
<proteinExistence type="predicted"/>
<feature type="transmembrane region" description="Helical" evidence="6">
    <location>
        <begin position="12"/>
        <end position="40"/>
    </location>
</feature>
<keyword evidence="5 6" id="KW-0472">Membrane</keyword>
<reference evidence="8 9" key="1">
    <citation type="submission" date="2019-08" db="EMBL/GenBank/DDBJ databases">
        <title>Massilia golmudensis sp. nov., isolated from sand in the Qinghai-Tibetan Plateau.</title>
        <authorList>
            <person name="Zhang B."/>
        </authorList>
    </citation>
    <scope>NUCLEOTIDE SEQUENCE [LARGE SCALE GENOMIC DNA]</scope>
    <source>
        <strain evidence="8 9">GEM5</strain>
    </source>
</reference>
<keyword evidence="9" id="KW-1185">Reference proteome</keyword>
<protein>
    <submittedName>
        <fullName evidence="8">RDD family protein</fullName>
    </submittedName>
</protein>
<name>A0A5C7FWB0_9BURK</name>
<dbReference type="EMBL" id="VPFD01000005">
    <property type="protein sequence ID" value="TXG00842.1"/>
    <property type="molecule type" value="Genomic_DNA"/>
</dbReference>
<comment type="caution">
    <text evidence="8">The sequence shown here is derived from an EMBL/GenBank/DDBJ whole genome shotgun (WGS) entry which is preliminary data.</text>
</comment>
<dbReference type="PANTHER" id="PTHR36115">
    <property type="entry name" value="PROLINE-RICH ANTIGEN HOMOLOG-RELATED"/>
    <property type="match status" value="1"/>
</dbReference>
<gene>
    <name evidence="8" type="ORF">FVD38_06680</name>
</gene>
<evidence type="ECO:0000256" key="6">
    <source>
        <dbReference type="SAM" id="Phobius"/>
    </source>
</evidence>
<evidence type="ECO:0000259" key="7">
    <source>
        <dbReference type="Pfam" id="PF06271"/>
    </source>
</evidence>
<dbReference type="AlphaFoldDB" id="A0A5C7FWB0"/>
<dbReference type="InterPro" id="IPR010432">
    <property type="entry name" value="RDD"/>
</dbReference>
<comment type="subcellular location">
    <subcellularLocation>
        <location evidence="1">Cell membrane</location>
        <topology evidence="1">Multi-pass membrane protein</topology>
    </subcellularLocation>
</comment>
<evidence type="ECO:0000256" key="5">
    <source>
        <dbReference type="ARBA" id="ARBA00023136"/>
    </source>
</evidence>
<evidence type="ECO:0000256" key="3">
    <source>
        <dbReference type="ARBA" id="ARBA00022692"/>
    </source>
</evidence>
<dbReference type="GO" id="GO:0005886">
    <property type="term" value="C:plasma membrane"/>
    <property type="evidence" value="ECO:0007669"/>
    <property type="project" value="UniProtKB-SubCell"/>
</dbReference>
<evidence type="ECO:0000313" key="8">
    <source>
        <dbReference type="EMBL" id="TXG00842.1"/>
    </source>
</evidence>